<dbReference type="AlphaFoldDB" id="A0A1H9SMZ5"/>
<evidence type="ECO:0000313" key="3">
    <source>
        <dbReference type="Proteomes" id="UP000199766"/>
    </source>
</evidence>
<gene>
    <name evidence="2" type="ORF">SAMN02982919_03173</name>
</gene>
<dbReference type="STRING" id="180197.SAMN02982919_03173"/>
<organism evidence="2 3">
    <name type="scientific">Giesbergeria anulus</name>
    <dbReference type="NCBI Taxonomy" id="180197"/>
    <lineage>
        <taxon>Bacteria</taxon>
        <taxon>Pseudomonadati</taxon>
        <taxon>Pseudomonadota</taxon>
        <taxon>Betaproteobacteria</taxon>
        <taxon>Burkholderiales</taxon>
        <taxon>Comamonadaceae</taxon>
        <taxon>Giesbergeria</taxon>
    </lineage>
</organism>
<accession>A0A1H9SMZ5</accession>
<keyword evidence="1" id="KW-0233">DNA recombination</keyword>
<reference evidence="2 3" key="1">
    <citation type="submission" date="2016-10" db="EMBL/GenBank/DDBJ databases">
        <authorList>
            <person name="de Groot N.N."/>
        </authorList>
    </citation>
    <scope>NUCLEOTIDE SEQUENCE [LARGE SCALE GENOMIC DNA]</scope>
    <source>
        <strain evidence="2 3">ATCC 35958</strain>
    </source>
</reference>
<keyword evidence="3" id="KW-1185">Reference proteome</keyword>
<name>A0A1H9SMZ5_9BURK</name>
<dbReference type="InterPro" id="IPR013762">
    <property type="entry name" value="Integrase-like_cat_sf"/>
</dbReference>
<dbReference type="GO" id="GO:0006310">
    <property type="term" value="P:DNA recombination"/>
    <property type="evidence" value="ECO:0007669"/>
    <property type="project" value="UniProtKB-KW"/>
</dbReference>
<evidence type="ECO:0000313" key="2">
    <source>
        <dbReference type="EMBL" id="SER86105.1"/>
    </source>
</evidence>
<dbReference type="InterPro" id="IPR011010">
    <property type="entry name" value="DNA_brk_join_enz"/>
</dbReference>
<evidence type="ECO:0008006" key="4">
    <source>
        <dbReference type="Google" id="ProtNLM"/>
    </source>
</evidence>
<proteinExistence type="predicted"/>
<evidence type="ECO:0000256" key="1">
    <source>
        <dbReference type="ARBA" id="ARBA00023172"/>
    </source>
</evidence>
<dbReference type="GO" id="GO:0003677">
    <property type="term" value="F:DNA binding"/>
    <property type="evidence" value="ECO:0007669"/>
    <property type="project" value="InterPro"/>
</dbReference>
<dbReference type="GO" id="GO:0015074">
    <property type="term" value="P:DNA integration"/>
    <property type="evidence" value="ECO:0007669"/>
    <property type="project" value="InterPro"/>
</dbReference>
<dbReference type="SUPFAM" id="SSF56349">
    <property type="entry name" value="DNA breaking-rejoining enzymes"/>
    <property type="match status" value="1"/>
</dbReference>
<dbReference type="Proteomes" id="UP000199766">
    <property type="component" value="Unassembled WGS sequence"/>
</dbReference>
<dbReference type="EMBL" id="FOGD01000020">
    <property type="protein sequence ID" value="SER86105.1"/>
    <property type="molecule type" value="Genomic_DNA"/>
</dbReference>
<sequence length="663" mass="75929">MSFDVKEGSRPAEPRQPVGEPVLYEQVLAEFHRGQVSEVVAKVDKSTLVAWLNYIGGALIMPVGPEFNSGFETTLHNFMNDAGQHRSLKTVTNMASRLKGLRKAYLSLAAVQPLPTCFLETVQECMRLKGLTLSDVKRDVGPLAYDWARGHRFPRKRDSIPLIHKFETYLGLSQDTLHDKFWNTKKIKVFELNTDIPYRRYLSQVRKEKFCLPKDAFPASLLESINILFAHKTVQDHILPSGEVVSLKKSQVWSSSQTADKQWLSLSRFYGFLALPKKPSNSNPNWLESLRYGEGLDPSSFRLTMLVQIAYVFEFMKYAQLRCFDKEHYLAFEEFQQKNSTMPSPTMLRKSLPQSFSTTFLGLCNNLLNSKTSFFRLHPEFAQELNPPVSPEQWDSWCDARQKELASLTKAARLKEQTGKRSNKEVLGRLLRQKNPAAIYHQLIASMKRDLPPDATPVTQAVHWRSLTIVAFMLFDPLRAKNICLLDLGKHLIKEPSGKWRLKIARSEFKNAIYEHAEERDRLIPDDIGELLDKWVNVYRPLCNGHDKTNAFFINRLIRAPRKPPARRNWTGTYLYDPWRMSEVNLYRCFSLHTKAYLGLSVGPHALRTLMATTIAKIGGTPSQIKAILNDSEAVANSIYKDVHNIDEMDALESLYEKSKNVS</sequence>
<protein>
    <recommendedName>
        <fullName evidence="4">Phage integrase family protein</fullName>
    </recommendedName>
</protein>
<dbReference type="Gene3D" id="1.10.443.10">
    <property type="entry name" value="Intergrase catalytic core"/>
    <property type="match status" value="1"/>
</dbReference>
<dbReference type="OrthoDB" id="7437883at2"/>
<dbReference type="RefSeq" id="WP_091459300.1">
    <property type="nucleotide sequence ID" value="NZ_FOGD01000020.1"/>
</dbReference>